<feature type="transmembrane region" description="Helical" evidence="7">
    <location>
        <begin position="151"/>
        <end position="170"/>
    </location>
</feature>
<feature type="transmembrane region" description="Helical" evidence="7">
    <location>
        <begin position="123"/>
        <end position="145"/>
    </location>
</feature>
<evidence type="ECO:0000256" key="7">
    <source>
        <dbReference type="RuleBase" id="RU363032"/>
    </source>
</evidence>
<evidence type="ECO:0000256" key="3">
    <source>
        <dbReference type="ARBA" id="ARBA00022475"/>
    </source>
</evidence>
<dbReference type="PANTHER" id="PTHR43386">
    <property type="entry name" value="OLIGOPEPTIDE TRANSPORT SYSTEM PERMEASE PROTEIN APPC"/>
    <property type="match status" value="1"/>
</dbReference>
<feature type="domain" description="ABC transmembrane type-1" evidence="9">
    <location>
        <begin position="88"/>
        <end position="277"/>
    </location>
</feature>
<gene>
    <name evidence="10" type="ORF">ESP62_001460</name>
</gene>
<reference evidence="10" key="1">
    <citation type="submission" date="2019-09" db="EMBL/GenBank/DDBJ databases">
        <authorList>
            <person name="Li J."/>
        </authorList>
    </citation>
    <scope>NUCLEOTIDE SEQUENCE [LARGE SCALE GENOMIC DNA]</scope>
    <source>
        <strain evidence="10">NRBC 14897</strain>
    </source>
</reference>
<keyword evidence="3" id="KW-1003">Cell membrane</keyword>
<keyword evidence="2 7" id="KW-0813">Transport</keyword>
<keyword evidence="11" id="KW-1185">Reference proteome</keyword>
<keyword evidence="5 7" id="KW-1133">Transmembrane helix</keyword>
<feature type="transmembrane region" description="Helical" evidence="7">
    <location>
        <begin position="90"/>
        <end position="111"/>
    </location>
</feature>
<evidence type="ECO:0000259" key="9">
    <source>
        <dbReference type="PROSITE" id="PS50928"/>
    </source>
</evidence>
<comment type="similarity">
    <text evidence="7">Belongs to the binding-protein-dependent transport system permease family.</text>
</comment>
<dbReference type="Gene3D" id="1.10.3720.10">
    <property type="entry name" value="MetI-like"/>
    <property type="match status" value="1"/>
</dbReference>
<dbReference type="InterPro" id="IPR000515">
    <property type="entry name" value="MetI-like"/>
</dbReference>
<dbReference type="PANTHER" id="PTHR43386:SF25">
    <property type="entry name" value="PEPTIDE ABC TRANSPORTER PERMEASE PROTEIN"/>
    <property type="match status" value="1"/>
</dbReference>
<dbReference type="Proteomes" id="UP001515100">
    <property type="component" value="Unassembled WGS sequence"/>
</dbReference>
<dbReference type="EMBL" id="SDPP02000001">
    <property type="protein sequence ID" value="KAA1379907.1"/>
    <property type="molecule type" value="Genomic_DNA"/>
</dbReference>
<comment type="subcellular location">
    <subcellularLocation>
        <location evidence="1 7">Cell membrane</location>
        <topology evidence="1 7">Multi-pass membrane protein</topology>
    </subcellularLocation>
</comment>
<feature type="transmembrane region" description="Helical" evidence="7">
    <location>
        <begin position="28"/>
        <end position="48"/>
    </location>
</feature>
<sequence>MTILDRGPALPLPDALSPPPRTRRRRKVMIATTVFGVVIAILLLVPLLPLADPLTQNLGQRQASPSGDHWLGQDALGRDVLSRIMWGARVSLLGMVVAVGIAAAIGLPWGLTAGYFGGWTDEILMRVADGVLAVPGVVLAIAIVGMLEPSLFNAMLAIGLVFSPTVARLIRSEALPLMNVDYVSASLLSGTSSWRAMWRHVFPNAMGPVIVQLCSLASLALIIEASLSFLGMATQPPAPSLGGDLADAYLQFSQAPLSTVTPGLAIAFVAFLVSRVGDELRGKLGIR</sequence>
<dbReference type="GO" id="GO:0005886">
    <property type="term" value="C:plasma membrane"/>
    <property type="evidence" value="ECO:0007669"/>
    <property type="project" value="UniProtKB-SubCell"/>
</dbReference>
<evidence type="ECO:0000256" key="5">
    <source>
        <dbReference type="ARBA" id="ARBA00022989"/>
    </source>
</evidence>
<evidence type="ECO:0000256" key="1">
    <source>
        <dbReference type="ARBA" id="ARBA00004651"/>
    </source>
</evidence>
<dbReference type="GO" id="GO:0055085">
    <property type="term" value="P:transmembrane transport"/>
    <property type="evidence" value="ECO:0007669"/>
    <property type="project" value="InterPro"/>
</dbReference>
<evidence type="ECO:0000256" key="8">
    <source>
        <dbReference type="SAM" id="MobiDB-lite"/>
    </source>
</evidence>
<feature type="transmembrane region" description="Helical" evidence="7">
    <location>
        <begin position="209"/>
        <end position="232"/>
    </location>
</feature>
<keyword evidence="4 7" id="KW-0812">Transmembrane</keyword>
<comment type="caution">
    <text evidence="10">The sequence shown here is derived from an EMBL/GenBank/DDBJ whole genome shotgun (WGS) entry which is preliminary data.</text>
</comment>
<feature type="transmembrane region" description="Helical" evidence="7">
    <location>
        <begin position="252"/>
        <end position="273"/>
    </location>
</feature>
<organism evidence="10 11">
    <name type="scientific">Aeromicrobium fastidiosum</name>
    <dbReference type="NCBI Taxonomy" id="52699"/>
    <lineage>
        <taxon>Bacteria</taxon>
        <taxon>Bacillati</taxon>
        <taxon>Actinomycetota</taxon>
        <taxon>Actinomycetes</taxon>
        <taxon>Propionibacteriales</taxon>
        <taxon>Nocardioidaceae</taxon>
        <taxon>Aeromicrobium</taxon>
    </lineage>
</organism>
<protein>
    <submittedName>
        <fullName evidence="10">ABC transporter permease</fullName>
    </submittedName>
</protein>
<feature type="region of interest" description="Disordered" evidence="8">
    <location>
        <begin position="1"/>
        <end position="21"/>
    </location>
</feature>
<evidence type="ECO:0000313" key="10">
    <source>
        <dbReference type="EMBL" id="KAA1379907.1"/>
    </source>
</evidence>
<evidence type="ECO:0000256" key="2">
    <source>
        <dbReference type="ARBA" id="ARBA00022448"/>
    </source>
</evidence>
<dbReference type="RefSeq" id="WP_129179867.1">
    <property type="nucleotide sequence ID" value="NZ_JAGIOG010000001.1"/>
</dbReference>
<dbReference type="Pfam" id="PF00528">
    <property type="entry name" value="BPD_transp_1"/>
    <property type="match status" value="1"/>
</dbReference>
<evidence type="ECO:0000313" key="11">
    <source>
        <dbReference type="Proteomes" id="UP001515100"/>
    </source>
</evidence>
<dbReference type="InterPro" id="IPR050366">
    <property type="entry name" value="BP-dependent_transpt_permease"/>
</dbReference>
<dbReference type="SUPFAM" id="SSF161098">
    <property type="entry name" value="MetI-like"/>
    <property type="match status" value="1"/>
</dbReference>
<dbReference type="InterPro" id="IPR035906">
    <property type="entry name" value="MetI-like_sf"/>
</dbReference>
<evidence type="ECO:0000256" key="4">
    <source>
        <dbReference type="ARBA" id="ARBA00022692"/>
    </source>
</evidence>
<accession>A0A641AQW5</accession>
<name>A0A641AQW5_9ACTN</name>
<dbReference type="CDD" id="cd06261">
    <property type="entry name" value="TM_PBP2"/>
    <property type="match status" value="1"/>
</dbReference>
<dbReference type="OrthoDB" id="8906042at2"/>
<proteinExistence type="inferred from homology"/>
<dbReference type="PROSITE" id="PS50928">
    <property type="entry name" value="ABC_TM1"/>
    <property type="match status" value="1"/>
</dbReference>
<evidence type="ECO:0000256" key="6">
    <source>
        <dbReference type="ARBA" id="ARBA00023136"/>
    </source>
</evidence>
<dbReference type="AlphaFoldDB" id="A0A641AQW5"/>
<keyword evidence="6 7" id="KW-0472">Membrane</keyword>